<evidence type="ECO:0000256" key="4">
    <source>
        <dbReference type="SAM" id="Coils"/>
    </source>
</evidence>
<keyword evidence="4" id="KW-0175">Coiled coil</keyword>
<feature type="domain" description="Basic leucine zipper" evidence="6">
    <location>
        <begin position="33"/>
        <end position="125"/>
    </location>
</feature>
<dbReference type="OrthoDB" id="10408541at2759"/>
<dbReference type="InterPro" id="IPR008917">
    <property type="entry name" value="TF_DNA-bd_sf"/>
</dbReference>
<dbReference type="GO" id="GO:0005634">
    <property type="term" value="C:nucleus"/>
    <property type="evidence" value="ECO:0007669"/>
    <property type="project" value="TreeGrafter"/>
</dbReference>
<dbReference type="SUPFAM" id="SSF47454">
    <property type="entry name" value="A DNA-binding domain in eukaryotic transcription factors"/>
    <property type="match status" value="1"/>
</dbReference>
<keyword evidence="3" id="KW-0804">Transcription</keyword>
<dbReference type="Gene3D" id="1.20.5.170">
    <property type="match status" value="1"/>
</dbReference>
<dbReference type="PANTHER" id="PTHR10129:SF48">
    <property type="entry name" value="MAF-S, ISOFORM B"/>
    <property type="match status" value="1"/>
</dbReference>
<sequence length="156" mass="18484">MRLRDVTRSNCCGSPRERNQSLDPPTSLSLFGVSDDVLYSYDLKDLNKLMYSLNLSNDQKWILKSRRRTLKNRDYAANQRHRQWEKKGGLEFEKDQEYDELELLQEENDKMLNELILLNKKYQALMRFATERNLSLPPGTEADLLSLEKQRTVEHM</sequence>
<gene>
    <name evidence="7" type="ORF">TBRA_LOCUS6988</name>
</gene>
<reference evidence="7 8" key="1">
    <citation type="submission" date="2020-02" db="EMBL/GenBank/DDBJ databases">
        <authorList>
            <person name="Ferguson B K."/>
        </authorList>
    </citation>
    <scope>NUCLEOTIDE SEQUENCE [LARGE SCALE GENOMIC DNA]</scope>
</reference>
<name>A0A6H5IIA3_9HYME</name>
<evidence type="ECO:0000256" key="1">
    <source>
        <dbReference type="ARBA" id="ARBA00023015"/>
    </source>
</evidence>
<keyword evidence="1" id="KW-0805">Transcription regulation</keyword>
<dbReference type="GO" id="GO:0000981">
    <property type="term" value="F:DNA-binding transcription factor activity, RNA polymerase II-specific"/>
    <property type="evidence" value="ECO:0007669"/>
    <property type="project" value="TreeGrafter"/>
</dbReference>
<dbReference type="InterPro" id="IPR004826">
    <property type="entry name" value="bZIP_Maf"/>
</dbReference>
<accession>A0A6H5IIA3</accession>
<feature type="coiled-coil region" evidence="4">
    <location>
        <begin position="94"/>
        <end position="121"/>
    </location>
</feature>
<evidence type="ECO:0000313" key="8">
    <source>
        <dbReference type="Proteomes" id="UP000479190"/>
    </source>
</evidence>
<evidence type="ECO:0000256" key="5">
    <source>
        <dbReference type="SAM" id="MobiDB-lite"/>
    </source>
</evidence>
<dbReference type="EMBL" id="CADCXV010000770">
    <property type="protein sequence ID" value="CAB0035090.1"/>
    <property type="molecule type" value="Genomic_DNA"/>
</dbReference>
<feature type="region of interest" description="Disordered" evidence="5">
    <location>
        <begin position="1"/>
        <end position="24"/>
    </location>
</feature>
<evidence type="ECO:0000256" key="3">
    <source>
        <dbReference type="ARBA" id="ARBA00023163"/>
    </source>
</evidence>
<dbReference type="Pfam" id="PF03131">
    <property type="entry name" value="bZIP_Maf"/>
    <property type="match status" value="1"/>
</dbReference>
<dbReference type="InterPro" id="IPR024874">
    <property type="entry name" value="Transcription_factor_Maf_fam"/>
</dbReference>
<keyword evidence="2" id="KW-0238">DNA-binding</keyword>
<evidence type="ECO:0000256" key="2">
    <source>
        <dbReference type="ARBA" id="ARBA00023125"/>
    </source>
</evidence>
<proteinExistence type="predicted"/>
<keyword evidence="8" id="KW-1185">Reference proteome</keyword>
<dbReference type="PANTHER" id="PTHR10129">
    <property type="entry name" value="TRANSCRIPTION FACTOR MAF"/>
    <property type="match status" value="1"/>
</dbReference>
<dbReference type="Proteomes" id="UP000479190">
    <property type="component" value="Unassembled WGS sequence"/>
</dbReference>
<protein>
    <recommendedName>
        <fullName evidence="6">Basic leucine zipper domain-containing protein</fullName>
    </recommendedName>
</protein>
<evidence type="ECO:0000259" key="6">
    <source>
        <dbReference type="Pfam" id="PF03131"/>
    </source>
</evidence>
<dbReference type="GO" id="GO:0000978">
    <property type="term" value="F:RNA polymerase II cis-regulatory region sequence-specific DNA binding"/>
    <property type="evidence" value="ECO:0007669"/>
    <property type="project" value="TreeGrafter"/>
</dbReference>
<organism evidence="7 8">
    <name type="scientific">Trichogramma brassicae</name>
    <dbReference type="NCBI Taxonomy" id="86971"/>
    <lineage>
        <taxon>Eukaryota</taxon>
        <taxon>Metazoa</taxon>
        <taxon>Ecdysozoa</taxon>
        <taxon>Arthropoda</taxon>
        <taxon>Hexapoda</taxon>
        <taxon>Insecta</taxon>
        <taxon>Pterygota</taxon>
        <taxon>Neoptera</taxon>
        <taxon>Endopterygota</taxon>
        <taxon>Hymenoptera</taxon>
        <taxon>Apocrita</taxon>
        <taxon>Proctotrupomorpha</taxon>
        <taxon>Chalcidoidea</taxon>
        <taxon>Trichogrammatidae</taxon>
        <taxon>Trichogramma</taxon>
    </lineage>
</organism>
<dbReference type="AlphaFoldDB" id="A0A6H5IIA3"/>
<evidence type="ECO:0000313" key="7">
    <source>
        <dbReference type="EMBL" id="CAB0035090.1"/>
    </source>
</evidence>